<accession>A0AAD7NBI6</accession>
<evidence type="ECO:0000256" key="18">
    <source>
        <dbReference type="PROSITE-ProRule" id="PRU00134"/>
    </source>
</evidence>
<dbReference type="PANTHER" id="PTHR32523">
    <property type="entry name" value="PHYTOL KINASE 1, CHLOROPLASTIC"/>
    <property type="match status" value="1"/>
</dbReference>
<comment type="catalytic activity">
    <reaction evidence="17">
        <text>phytol + CTP = phytyl phosphate + CDP + H(+)</text>
        <dbReference type="Rhea" id="RHEA:38055"/>
        <dbReference type="ChEBI" id="CHEBI:15378"/>
        <dbReference type="ChEBI" id="CHEBI:17327"/>
        <dbReference type="ChEBI" id="CHEBI:37563"/>
        <dbReference type="ChEBI" id="CHEBI:58069"/>
        <dbReference type="ChEBI" id="CHEBI:75483"/>
        <dbReference type="EC" id="2.7.1.182"/>
    </reaction>
</comment>
<gene>
    <name evidence="20" type="ORF">B0H16DRAFT_738656</name>
</gene>
<dbReference type="EMBL" id="JARKIB010000051">
    <property type="protein sequence ID" value="KAJ7754846.1"/>
    <property type="molecule type" value="Genomic_DNA"/>
</dbReference>
<evidence type="ECO:0000256" key="2">
    <source>
        <dbReference type="ARBA" id="ARBA00004229"/>
    </source>
</evidence>
<evidence type="ECO:0000256" key="16">
    <source>
        <dbReference type="ARBA" id="ARBA00039024"/>
    </source>
</evidence>
<comment type="similarity">
    <text evidence="3">Belongs to the polyprenol kinase family.</text>
</comment>
<dbReference type="GO" id="GO:0008270">
    <property type="term" value="F:zinc ion binding"/>
    <property type="evidence" value="ECO:0007669"/>
    <property type="project" value="UniProtKB-KW"/>
</dbReference>
<evidence type="ECO:0000256" key="7">
    <source>
        <dbReference type="ARBA" id="ARBA00022692"/>
    </source>
</evidence>
<name>A0AAD7NBI6_9AGAR</name>
<evidence type="ECO:0000313" key="20">
    <source>
        <dbReference type="EMBL" id="KAJ7754846.1"/>
    </source>
</evidence>
<evidence type="ECO:0000313" key="21">
    <source>
        <dbReference type="Proteomes" id="UP001215598"/>
    </source>
</evidence>
<dbReference type="SUPFAM" id="SSF144232">
    <property type="entry name" value="HIT/MYND zinc finger-like"/>
    <property type="match status" value="1"/>
</dbReference>
<organism evidence="20 21">
    <name type="scientific">Mycena metata</name>
    <dbReference type="NCBI Taxonomy" id="1033252"/>
    <lineage>
        <taxon>Eukaryota</taxon>
        <taxon>Fungi</taxon>
        <taxon>Dikarya</taxon>
        <taxon>Basidiomycota</taxon>
        <taxon>Agaricomycotina</taxon>
        <taxon>Agaricomycetes</taxon>
        <taxon>Agaricomycetidae</taxon>
        <taxon>Agaricales</taxon>
        <taxon>Marasmiineae</taxon>
        <taxon>Mycenaceae</taxon>
        <taxon>Mycena</taxon>
    </lineage>
</organism>
<evidence type="ECO:0000256" key="14">
    <source>
        <dbReference type="ARBA" id="ARBA00023136"/>
    </source>
</evidence>
<dbReference type="AlphaFoldDB" id="A0AAD7NBI6"/>
<evidence type="ECO:0000256" key="10">
    <source>
        <dbReference type="ARBA" id="ARBA00022777"/>
    </source>
</evidence>
<evidence type="ECO:0000259" key="19">
    <source>
        <dbReference type="PROSITE" id="PS50865"/>
    </source>
</evidence>
<evidence type="ECO:0000256" key="12">
    <source>
        <dbReference type="ARBA" id="ARBA00022946"/>
    </source>
</evidence>
<evidence type="ECO:0000256" key="15">
    <source>
        <dbReference type="ARBA" id="ARBA00024015"/>
    </source>
</evidence>
<keyword evidence="14" id="KW-0472">Membrane</keyword>
<dbReference type="GO" id="GO:0016020">
    <property type="term" value="C:membrane"/>
    <property type="evidence" value="ECO:0007669"/>
    <property type="project" value="UniProtKB-SubCell"/>
</dbReference>
<evidence type="ECO:0000256" key="11">
    <source>
        <dbReference type="ARBA" id="ARBA00022833"/>
    </source>
</evidence>
<evidence type="ECO:0000256" key="6">
    <source>
        <dbReference type="ARBA" id="ARBA00022679"/>
    </source>
</evidence>
<evidence type="ECO:0000256" key="5">
    <source>
        <dbReference type="ARBA" id="ARBA00022640"/>
    </source>
</evidence>
<keyword evidence="7" id="KW-0812">Transmembrane</keyword>
<sequence length="665" mass="75427">MQSRPKRLCHCLMPPPFPILPGEQVIVPTLHPALDYRNINLLPRHLQKPAFRAIQDSEDATVEDLLGVPPSRRGTDWQSNHVPPASFLFVYFQILNKYRTPPTSVNNYERRISFAGGSLPVFHALEVMAEHSLIPDEVLPSLWPNIWYCMALQLPYLTELDILNLPASKVQLSLLRRLVIKGDNPLPTAAVIGSTPGLRAHLTRLWAYILRNKTGWSGSAGANISRLLPVFFDDPVHVDIIDAAGGTFLDLASLVIKHIHMMTAGVWASGAIKEYVYFVEFLSEDLAQLPQMLHALDSLDFLAALKKFMAAVWERTSPEAAYLTKRLSQRCLPLTYRYLAIFPGPREAIDGRLLVFMARCAIAGIGYDDHSLTNILRGILPGTLSFYSVLWRVEKALKQMEQLQLISRLFDPGPVVKIRPLWLAFQHLAEQRLAVKSRFDSSCRPQEKFCDNIQCTNVSSEFRQCSRCRSVSYCSLVCQQADWTVGAHRTVCKRQRSKDLERPYLPARERAFLRYLVHQDYLNHKLEILRRCAEFIVDYGPEEPFYTQFKYWEGAVAVDVLPISELAVSEEDSVRVKHEIARLARSRGTMQLHVAVIANAGFGRYICCPLRTIGTKIQDNLARLANGVITEEVSADELQDGVKRLMEEDDIVECHQPIYSWIIPA</sequence>
<keyword evidence="9 18" id="KW-0863">Zinc-finger</keyword>
<dbReference type="PANTHER" id="PTHR32523:SF8">
    <property type="entry name" value="DOLICHOL KINASE"/>
    <property type="match status" value="1"/>
</dbReference>
<keyword evidence="13" id="KW-1133">Transmembrane helix</keyword>
<keyword evidence="6" id="KW-0808">Transferase</keyword>
<dbReference type="PROSITE" id="PS50865">
    <property type="entry name" value="ZF_MYND_2"/>
    <property type="match status" value="1"/>
</dbReference>
<feature type="domain" description="MYND-type" evidence="19">
    <location>
        <begin position="452"/>
        <end position="492"/>
    </location>
</feature>
<keyword evidence="10" id="KW-0418">Kinase</keyword>
<dbReference type="Pfam" id="PF01753">
    <property type="entry name" value="zf-MYND"/>
    <property type="match status" value="1"/>
</dbReference>
<proteinExistence type="inferred from homology"/>
<dbReference type="InterPro" id="IPR002893">
    <property type="entry name" value="Znf_MYND"/>
</dbReference>
<evidence type="ECO:0000256" key="1">
    <source>
        <dbReference type="ARBA" id="ARBA00004141"/>
    </source>
</evidence>
<dbReference type="GO" id="GO:0010276">
    <property type="term" value="F:phytol kinase activity"/>
    <property type="evidence" value="ECO:0007669"/>
    <property type="project" value="UniProtKB-EC"/>
</dbReference>
<evidence type="ECO:0000256" key="4">
    <source>
        <dbReference type="ARBA" id="ARBA00022528"/>
    </source>
</evidence>
<keyword evidence="11" id="KW-0862">Zinc</keyword>
<keyword evidence="4" id="KW-0150">Chloroplast</keyword>
<evidence type="ECO:0000256" key="17">
    <source>
        <dbReference type="ARBA" id="ARBA00048889"/>
    </source>
</evidence>
<comment type="caution">
    <text evidence="20">The sequence shown here is derived from an EMBL/GenBank/DDBJ whole genome shotgun (WGS) entry which is preliminary data.</text>
</comment>
<keyword evidence="12" id="KW-0809">Transit peptide</keyword>
<evidence type="ECO:0000256" key="3">
    <source>
        <dbReference type="ARBA" id="ARBA00010794"/>
    </source>
</evidence>
<keyword evidence="5" id="KW-0934">Plastid</keyword>
<protein>
    <recommendedName>
        <fullName evidence="16">phytol kinase</fullName>
        <ecNumber evidence="16">2.7.1.182</ecNumber>
    </recommendedName>
</protein>
<dbReference type="Proteomes" id="UP001215598">
    <property type="component" value="Unassembled WGS sequence"/>
</dbReference>
<evidence type="ECO:0000256" key="9">
    <source>
        <dbReference type="ARBA" id="ARBA00022771"/>
    </source>
</evidence>
<evidence type="ECO:0000256" key="8">
    <source>
        <dbReference type="ARBA" id="ARBA00022723"/>
    </source>
</evidence>
<reference evidence="20" key="1">
    <citation type="submission" date="2023-03" db="EMBL/GenBank/DDBJ databases">
        <title>Massive genome expansion in bonnet fungi (Mycena s.s.) driven by repeated elements and novel gene families across ecological guilds.</title>
        <authorList>
            <consortium name="Lawrence Berkeley National Laboratory"/>
            <person name="Harder C.B."/>
            <person name="Miyauchi S."/>
            <person name="Viragh M."/>
            <person name="Kuo A."/>
            <person name="Thoen E."/>
            <person name="Andreopoulos B."/>
            <person name="Lu D."/>
            <person name="Skrede I."/>
            <person name="Drula E."/>
            <person name="Henrissat B."/>
            <person name="Morin E."/>
            <person name="Kohler A."/>
            <person name="Barry K."/>
            <person name="LaButti K."/>
            <person name="Morin E."/>
            <person name="Salamov A."/>
            <person name="Lipzen A."/>
            <person name="Mereny Z."/>
            <person name="Hegedus B."/>
            <person name="Baldrian P."/>
            <person name="Stursova M."/>
            <person name="Weitz H."/>
            <person name="Taylor A."/>
            <person name="Grigoriev I.V."/>
            <person name="Nagy L.G."/>
            <person name="Martin F."/>
            <person name="Kauserud H."/>
        </authorList>
    </citation>
    <scope>NUCLEOTIDE SEQUENCE</scope>
    <source>
        <strain evidence="20">CBHHK182m</strain>
    </source>
</reference>
<comment type="pathway">
    <text evidence="15">Cofactor biosynthesis; tocopherol biosynthesis.</text>
</comment>
<dbReference type="Gene3D" id="6.10.140.2220">
    <property type="match status" value="1"/>
</dbReference>
<keyword evidence="21" id="KW-1185">Reference proteome</keyword>
<dbReference type="InterPro" id="IPR039606">
    <property type="entry name" value="Phytol/farnesol_kinase"/>
</dbReference>
<comment type="subcellular location">
    <subcellularLocation>
        <location evidence="1">Membrane</location>
        <topology evidence="1">Multi-pass membrane protein</topology>
    </subcellularLocation>
    <subcellularLocation>
        <location evidence="2">Plastid</location>
        <location evidence="2">Chloroplast</location>
    </subcellularLocation>
</comment>
<evidence type="ECO:0000256" key="13">
    <source>
        <dbReference type="ARBA" id="ARBA00022989"/>
    </source>
</evidence>
<keyword evidence="8" id="KW-0479">Metal-binding</keyword>
<dbReference type="EC" id="2.7.1.182" evidence="16"/>